<dbReference type="RefSeq" id="WP_005876921.1">
    <property type="nucleotide sequence ID" value="NZ_CABMNL010000001.1"/>
</dbReference>
<dbReference type="Proteomes" id="UP000003973">
    <property type="component" value="Unassembled WGS sequence"/>
</dbReference>
<proteinExistence type="predicted"/>
<protein>
    <submittedName>
        <fullName evidence="2">Uncharacterized protein</fullName>
    </submittedName>
</protein>
<accession>C3X3E0</accession>
<comment type="caution">
    <text evidence="2">The sequence shown here is derived from an EMBL/GenBank/DDBJ whole genome shotgun (WGS) entry which is preliminary data.</text>
</comment>
<organism evidence="2 3">
    <name type="scientific">Oxalobacter paraformigenes</name>
    <dbReference type="NCBI Taxonomy" id="556268"/>
    <lineage>
        <taxon>Bacteria</taxon>
        <taxon>Pseudomonadati</taxon>
        <taxon>Pseudomonadota</taxon>
        <taxon>Betaproteobacteria</taxon>
        <taxon>Burkholderiales</taxon>
        <taxon>Oxalobacteraceae</taxon>
        <taxon>Oxalobacter</taxon>
    </lineage>
</organism>
<sequence length="59" mass="6305">MKQGNEKALYGDRKAAGNGRIGVVKERGTVCVKAGLASKKGCEETRRRTTGAKQAQGKR</sequence>
<evidence type="ECO:0000313" key="2">
    <source>
        <dbReference type="EMBL" id="EEO27726.1"/>
    </source>
</evidence>
<feature type="region of interest" description="Disordered" evidence="1">
    <location>
        <begin position="40"/>
        <end position="59"/>
    </location>
</feature>
<reference evidence="2" key="1">
    <citation type="submission" date="2011-10" db="EMBL/GenBank/DDBJ databases">
        <title>The Genome Sequence of Oxalobacter formigenes HOxBLS.</title>
        <authorList>
            <consortium name="The Broad Institute Genome Sequencing Platform"/>
            <person name="Earl A."/>
            <person name="Ward D."/>
            <person name="Feldgarden M."/>
            <person name="Gevers D."/>
            <person name="Allison M.J."/>
            <person name="Humphrey S."/>
            <person name="Young S.K."/>
            <person name="Zeng Q."/>
            <person name="Gargeya S."/>
            <person name="Fitzgerald M."/>
            <person name="Haas B."/>
            <person name="Abouelleil A."/>
            <person name="Alvarado L."/>
            <person name="Arachchi H.M."/>
            <person name="Berlin A."/>
            <person name="Brown A."/>
            <person name="Chapman S.B."/>
            <person name="Chen Z."/>
            <person name="Dunbar C."/>
            <person name="Freedman E."/>
            <person name="Gearin G."/>
            <person name="Goldberg J."/>
            <person name="Griggs A."/>
            <person name="Gujja S."/>
            <person name="Heiman D."/>
            <person name="Howarth C."/>
            <person name="Larson L."/>
            <person name="Lui A."/>
            <person name="MacDonald P.J.P."/>
            <person name="Montmayeur A."/>
            <person name="Murphy C."/>
            <person name="Neiman D."/>
            <person name="Pearson M."/>
            <person name="Priest M."/>
            <person name="Roberts A."/>
            <person name="Saif S."/>
            <person name="Shea T."/>
            <person name="Shenoy N."/>
            <person name="Sisk P."/>
            <person name="Stolte C."/>
            <person name="Sykes S."/>
            <person name="Wortman J."/>
            <person name="Nusbaum C."/>
            <person name="Birren B."/>
        </authorList>
    </citation>
    <scope>NUCLEOTIDE SEQUENCE [LARGE SCALE GENOMIC DNA]</scope>
    <source>
        <strain evidence="2">HOxBLS</strain>
    </source>
</reference>
<gene>
    <name evidence="2" type="ORF">OFAG_00879</name>
</gene>
<dbReference type="EMBL" id="ACDP02000023">
    <property type="protein sequence ID" value="EEO27726.1"/>
    <property type="molecule type" value="Genomic_DNA"/>
</dbReference>
<evidence type="ECO:0000313" key="3">
    <source>
        <dbReference type="Proteomes" id="UP000003973"/>
    </source>
</evidence>
<name>C3X3E0_9BURK</name>
<keyword evidence="3" id="KW-1185">Reference proteome</keyword>
<dbReference type="AlphaFoldDB" id="C3X3E0"/>
<evidence type="ECO:0000256" key="1">
    <source>
        <dbReference type="SAM" id="MobiDB-lite"/>
    </source>
</evidence>
<dbReference type="HOGENOM" id="CLU_2956174_0_0_4"/>